<proteinExistence type="inferred from homology"/>
<evidence type="ECO:0000256" key="5">
    <source>
        <dbReference type="HAMAP-Rule" id="MF_00223"/>
    </source>
</evidence>
<protein>
    <recommendedName>
        <fullName evidence="5">GTP cyclohydrolase 1</fullName>
        <ecNumber evidence="5">3.5.4.16</ecNumber>
    </recommendedName>
    <alternativeName>
        <fullName evidence="5">GTP cyclohydrolase I</fullName>
        <shortName evidence="5">GTP-CH-I</shortName>
    </alternativeName>
</protein>
<dbReference type="Proteomes" id="UP001500253">
    <property type="component" value="Unassembled WGS sequence"/>
</dbReference>
<keyword evidence="5" id="KW-0479">Metal-binding</keyword>
<dbReference type="Gene3D" id="3.30.1130.10">
    <property type="match status" value="1"/>
</dbReference>
<keyword evidence="3 5" id="KW-0554">One-carbon metabolism</keyword>
<dbReference type="NCBIfam" id="TIGR00063">
    <property type="entry name" value="folE"/>
    <property type="match status" value="1"/>
</dbReference>
<comment type="caution">
    <text evidence="7">The sequence shown here is derived from an EMBL/GenBank/DDBJ whole genome shotgun (WGS) entry which is preliminary data.</text>
</comment>
<comment type="similarity">
    <text evidence="5">Belongs to the GTP cyclohydrolase I family.</text>
</comment>
<dbReference type="EMBL" id="BAAASD010000004">
    <property type="protein sequence ID" value="GAA2332230.1"/>
    <property type="molecule type" value="Genomic_DNA"/>
</dbReference>
<dbReference type="InterPro" id="IPR043133">
    <property type="entry name" value="GTP-CH-I_C/QueF"/>
</dbReference>
<evidence type="ECO:0000259" key="6">
    <source>
        <dbReference type="Pfam" id="PF01227"/>
    </source>
</evidence>
<evidence type="ECO:0000256" key="2">
    <source>
        <dbReference type="ARBA" id="ARBA00005080"/>
    </source>
</evidence>
<keyword evidence="4 5" id="KW-0378">Hydrolase</keyword>
<dbReference type="PANTHER" id="PTHR11109">
    <property type="entry name" value="GTP CYCLOHYDROLASE I"/>
    <property type="match status" value="1"/>
</dbReference>
<feature type="binding site" evidence="5">
    <location>
        <position position="185"/>
    </location>
    <ligand>
        <name>Zn(2+)</name>
        <dbReference type="ChEBI" id="CHEBI:29105"/>
    </ligand>
</feature>
<keyword evidence="5" id="KW-0547">Nucleotide-binding</keyword>
<evidence type="ECO:0000313" key="7">
    <source>
        <dbReference type="EMBL" id="GAA2332230.1"/>
    </source>
</evidence>
<dbReference type="InterPro" id="IPR018234">
    <property type="entry name" value="GTP_CycHdrlase_I_CS"/>
</dbReference>
<sequence>MRIPAYGRVLLGRDELAQTDDEVKLPADTTMWWTTAGRPDGSTAQGPPVLLDGGFLTALGIPTDSESLRGTPGRMARAYAELFSPRAFDLTTFPNDEGYDELVLARRIPVRSVCEHHLLPFLGTAHVGYLPGARILGLSKLARVVEHFACRPQVQERLTKQVADWLQTRLEPKGVGVVIEAEHSCMTLRGVQATGSSTMTSTLLGLLRSDARSRSEFLALTGATS</sequence>
<keyword evidence="5" id="KW-0342">GTP-binding</keyword>
<feature type="binding site" evidence="5">
    <location>
        <position position="117"/>
    </location>
    <ligand>
        <name>Zn(2+)</name>
        <dbReference type="ChEBI" id="CHEBI:29105"/>
    </ligand>
</feature>
<evidence type="ECO:0000313" key="8">
    <source>
        <dbReference type="Proteomes" id="UP001500253"/>
    </source>
</evidence>
<dbReference type="Pfam" id="PF01227">
    <property type="entry name" value="GTP_cyclohydroI"/>
    <property type="match status" value="1"/>
</dbReference>
<gene>
    <name evidence="7" type="primary">folE_1</name>
    <name evidence="5" type="synonym">folE</name>
    <name evidence="7" type="ORF">GCM10010246_14510</name>
</gene>
<name>A0ABN3FKR6_9ACTN</name>
<dbReference type="InterPro" id="IPR020602">
    <property type="entry name" value="GTP_CycHdrlase_I_dom"/>
</dbReference>
<feature type="domain" description="GTP cyclohydrolase I" evidence="6">
    <location>
        <begin position="55"/>
        <end position="220"/>
    </location>
</feature>
<dbReference type="EC" id="3.5.4.16" evidence="5"/>
<evidence type="ECO:0000256" key="4">
    <source>
        <dbReference type="ARBA" id="ARBA00022801"/>
    </source>
</evidence>
<dbReference type="RefSeq" id="WP_346173626.1">
    <property type="nucleotide sequence ID" value="NZ_BAAASD010000004.1"/>
</dbReference>
<dbReference type="NCBIfam" id="NF006826">
    <property type="entry name" value="PRK09347.1-3"/>
    <property type="match status" value="1"/>
</dbReference>
<comment type="subunit">
    <text evidence="5">Homopolymer.</text>
</comment>
<accession>A0ABN3FKR6</accession>
<feature type="binding site" evidence="5">
    <location>
        <position position="114"/>
    </location>
    <ligand>
        <name>Zn(2+)</name>
        <dbReference type="ChEBI" id="CHEBI:29105"/>
    </ligand>
</feature>
<evidence type="ECO:0000256" key="1">
    <source>
        <dbReference type="ARBA" id="ARBA00001052"/>
    </source>
</evidence>
<dbReference type="PANTHER" id="PTHR11109:SF7">
    <property type="entry name" value="GTP CYCLOHYDROLASE 1"/>
    <property type="match status" value="1"/>
</dbReference>
<keyword evidence="5" id="KW-0862">Zinc</keyword>
<organism evidence="7 8">
    <name type="scientific">Streptomyces cuspidosporus</name>
    <dbReference type="NCBI Taxonomy" id="66882"/>
    <lineage>
        <taxon>Bacteria</taxon>
        <taxon>Bacillati</taxon>
        <taxon>Actinomycetota</taxon>
        <taxon>Actinomycetes</taxon>
        <taxon>Kitasatosporales</taxon>
        <taxon>Streptomycetaceae</taxon>
        <taxon>Streptomyces</taxon>
    </lineage>
</organism>
<reference evidence="7 8" key="1">
    <citation type="journal article" date="2019" name="Int. J. Syst. Evol. Microbiol.">
        <title>The Global Catalogue of Microorganisms (GCM) 10K type strain sequencing project: providing services to taxonomists for standard genome sequencing and annotation.</title>
        <authorList>
            <consortium name="The Broad Institute Genomics Platform"/>
            <consortium name="The Broad Institute Genome Sequencing Center for Infectious Disease"/>
            <person name="Wu L."/>
            <person name="Ma J."/>
        </authorList>
    </citation>
    <scope>NUCLEOTIDE SEQUENCE [LARGE SCALE GENOMIC DNA]</scope>
    <source>
        <strain evidence="7 8">JCM 4316</strain>
    </source>
</reference>
<dbReference type="HAMAP" id="MF_00223">
    <property type="entry name" value="FolE"/>
    <property type="match status" value="1"/>
</dbReference>
<dbReference type="NCBIfam" id="NF006825">
    <property type="entry name" value="PRK09347.1-2"/>
    <property type="match status" value="1"/>
</dbReference>
<evidence type="ECO:0000256" key="3">
    <source>
        <dbReference type="ARBA" id="ARBA00022563"/>
    </source>
</evidence>
<comment type="catalytic activity">
    <reaction evidence="1 5">
        <text>GTP + H2O = 7,8-dihydroneopterin 3'-triphosphate + formate + H(+)</text>
        <dbReference type="Rhea" id="RHEA:17473"/>
        <dbReference type="ChEBI" id="CHEBI:15377"/>
        <dbReference type="ChEBI" id="CHEBI:15378"/>
        <dbReference type="ChEBI" id="CHEBI:15740"/>
        <dbReference type="ChEBI" id="CHEBI:37565"/>
        <dbReference type="ChEBI" id="CHEBI:58462"/>
        <dbReference type="EC" id="3.5.4.16"/>
    </reaction>
</comment>
<dbReference type="SUPFAM" id="SSF55620">
    <property type="entry name" value="Tetrahydrobiopterin biosynthesis enzymes-like"/>
    <property type="match status" value="1"/>
</dbReference>
<dbReference type="InterPro" id="IPR001474">
    <property type="entry name" value="GTP_CycHdrlase_I"/>
</dbReference>
<dbReference type="PROSITE" id="PS00860">
    <property type="entry name" value="GTP_CYCLOHYDROL_1_2"/>
    <property type="match status" value="1"/>
</dbReference>
<comment type="pathway">
    <text evidence="2 5">Cofactor biosynthesis; 7,8-dihydroneopterin triphosphate biosynthesis; 7,8-dihydroneopterin triphosphate from GTP: step 1/1.</text>
</comment>
<keyword evidence="8" id="KW-1185">Reference proteome</keyword>